<dbReference type="Proteomes" id="UP000002178">
    <property type="component" value="Segment"/>
</dbReference>
<name>B5U3R8_9CAUD</name>
<dbReference type="EMBL" id="FJ168661">
    <property type="protein sequence ID" value="ACI06414.1"/>
    <property type="molecule type" value="Genomic_DNA"/>
</dbReference>
<dbReference type="KEGG" id="vg:6940465"/>
<gene>
    <name evidence="1" type="primary">40</name>
    <name evidence="1" type="ORF">GUMBALL_40</name>
</gene>
<organism evidence="1 2">
    <name type="scientific">Mycobacterium phage Gumball</name>
    <dbReference type="NCBI Taxonomy" id="561998"/>
    <lineage>
        <taxon>Viruses</taxon>
        <taxon>Duplodnaviria</taxon>
        <taxon>Heunggongvirae</taxon>
        <taxon>Uroviricota</taxon>
        <taxon>Caudoviricetes</taxon>
        <taxon>Dclasvirinae</taxon>
        <taxon>Plotvirus</taxon>
        <taxon>Plotvirus plot</taxon>
    </lineage>
</organism>
<reference evidence="1 2" key="1">
    <citation type="submission" date="2008-08" db="EMBL/GenBank/DDBJ databases">
        <authorList>
            <person name="Pillay N."/>
            <person name="Naidoo R."/>
            <person name="Edgar R.H."/>
            <person name="Ko C."/>
            <person name="Jacobs-Sera D."/>
            <person name="Hendrix R.W."/>
            <person name="Hatfull G.F."/>
        </authorList>
    </citation>
    <scope>NUCLEOTIDE SEQUENCE [LARGE SCALE GENOMIC DNA]</scope>
</reference>
<evidence type="ECO:0000313" key="2">
    <source>
        <dbReference type="Proteomes" id="UP000002178"/>
    </source>
</evidence>
<dbReference type="InterPro" id="IPR046053">
    <property type="entry name" value="DUF6011"/>
</dbReference>
<protein>
    <submittedName>
        <fullName evidence="1">Uncharacterized protein</fullName>
    </submittedName>
</protein>
<sequence>MNATATVKPATNKQINWIKDLLEQRAWASDYRHKAVSRASTIRLMIDWAIKRDDKGVDGTPYVMDEIRKAMSSDLLGERVNAALAYVVDNHGASDGYEFCYKPFSSKDASNLIDWLKSMPIKGADPVIGTTEMAGETVEIQGTHITPVAEKAKPATDELEDGMYRVADGTIYKVYKTQRGHQVAKRLVVVEENRHDETAGTVFTAHFEYEGKRPLRGLTAEQRMSYEEMKEFGAIYGSCCVCTRTLTDELSVYLGIGPVCGNREFGEAFKFTVKAARKELKDSKKEDEQPALEI</sequence>
<proteinExistence type="predicted"/>
<dbReference type="OrthoDB" id="7502at10239"/>
<dbReference type="Pfam" id="PF19474">
    <property type="entry name" value="DUF6011"/>
    <property type="match status" value="1"/>
</dbReference>
<accession>B5U3R8</accession>
<evidence type="ECO:0000313" key="1">
    <source>
        <dbReference type="EMBL" id="ACI06414.1"/>
    </source>
</evidence>